<keyword evidence="8" id="KW-1185">Reference proteome</keyword>
<evidence type="ECO:0000256" key="1">
    <source>
        <dbReference type="ARBA" id="ARBA00004395"/>
    </source>
</evidence>
<dbReference type="Proteomes" id="UP001150925">
    <property type="component" value="Unassembled WGS sequence"/>
</dbReference>
<dbReference type="GO" id="GO:0006891">
    <property type="term" value="P:intra-Golgi vesicle-mediated transport"/>
    <property type="evidence" value="ECO:0007669"/>
    <property type="project" value="InterPro"/>
</dbReference>
<evidence type="ECO:0000313" key="8">
    <source>
        <dbReference type="Proteomes" id="UP001150925"/>
    </source>
</evidence>
<evidence type="ECO:0000256" key="2">
    <source>
        <dbReference type="ARBA" id="ARBA00020974"/>
    </source>
</evidence>
<keyword evidence="4" id="KW-0472">Membrane</keyword>
<gene>
    <name evidence="7" type="ORF">IWQ62_002896</name>
</gene>
<dbReference type="AlphaFoldDB" id="A0A9W8E3E4"/>
<organism evidence="7 8">
    <name type="scientific">Dispira parvispora</name>
    <dbReference type="NCBI Taxonomy" id="1520584"/>
    <lineage>
        <taxon>Eukaryota</taxon>
        <taxon>Fungi</taxon>
        <taxon>Fungi incertae sedis</taxon>
        <taxon>Zoopagomycota</taxon>
        <taxon>Kickxellomycotina</taxon>
        <taxon>Dimargaritomycetes</taxon>
        <taxon>Dimargaritales</taxon>
        <taxon>Dimargaritaceae</taxon>
        <taxon>Dispira</taxon>
    </lineage>
</organism>
<reference evidence="7" key="1">
    <citation type="submission" date="2022-07" db="EMBL/GenBank/DDBJ databases">
        <title>Phylogenomic reconstructions and comparative analyses of Kickxellomycotina fungi.</title>
        <authorList>
            <person name="Reynolds N.K."/>
            <person name="Stajich J.E."/>
            <person name="Barry K."/>
            <person name="Grigoriev I.V."/>
            <person name="Crous P."/>
            <person name="Smith M.E."/>
        </authorList>
    </citation>
    <scope>NUCLEOTIDE SEQUENCE</scope>
    <source>
        <strain evidence="7">RSA 1196</strain>
    </source>
</reference>
<dbReference type="GO" id="GO:0000139">
    <property type="term" value="C:Golgi membrane"/>
    <property type="evidence" value="ECO:0007669"/>
    <property type="project" value="UniProtKB-SubCell"/>
</dbReference>
<protein>
    <recommendedName>
        <fullName evidence="2">Conserved oligomeric Golgi complex subunit 5</fullName>
    </recommendedName>
</protein>
<dbReference type="OrthoDB" id="18786at2759"/>
<evidence type="ECO:0000313" key="7">
    <source>
        <dbReference type="EMBL" id="KAJ1964569.1"/>
    </source>
</evidence>
<dbReference type="EMBL" id="JANBPY010000685">
    <property type="protein sequence ID" value="KAJ1964569.1"/>
    <property type="molecule type" value="Genomic_DNA"/>
</dbReference>
<evidence type="ECO:0000256" key="4">
    <source>
        <dbReference type="ARBA" id="ARBA00023136"/>
    </source>
</evidence>
<dbReference type="InterPro" id="IPR019465">
    <property type="entry name" value="Cog5"/>
</dbReference>
<feature type="domain" description="Conserved oligomeric Golgi complex subunit 5 N-terminal" evidence="5">
    <location>
        <begin position="12"/>
        <end position="111"/>
    </location>
</feature>
<evidence type="ECO:0000259" key="6">
    <source>
        <dbReference type="Pfam" id="PF20649"/>
    </source>
</evidence>
<dbReference type="PANTHER" id="PTHR13228:SF3">
    <property type="entry name" value="CONSERVED OLIGOMERIC GOLGI COMPLEX SUBUNIT 5"/>
    <property type="match status" value="1"/>
</dbReference>
<dbReference type="InterPro" id="IPR048485">
    <property type="entry name" value="COG5_helical"/>
</dbReference>
<dbReference type="PANTHER" id="PTHR13228">
    <property type="entry name" value="CONSERVED OLIGOMERIC GOLGI COMPLEX COMPONENT 5"/>
    <property type="match status" value="1"/>
</dbReference>
<comment type="subcellular location">
    <subcellularLocation>
        <location evidence="1">Golgi apparatus membrane</location>
        <topology evidence="1">Peripheral membrane protein</topology>
    </subcellularLocation>
</comment>
<dbReference type="Pfam" id="PF10392">
    <property type="entry name" value="COG5_N"/>
    <property type="match status" value="1"/>
</dbReference>
<accession>A0A9W8E3E4</accession>
<name>A0A9W8E3E4_9FUNG</name>
<dbReference type="Pfam" id="PF20649">
    <property type="entry name" value="COG5_C"/>
    <property type="match status" value="1"/>
</dbReference>
<dbReference type="GO" id="GO:0017119">
    <property type="term" value="C:Golgi transport complex"/>
    <property type="evidence" value="ECO:0007669"/>
    <property type="project" value="InterPro"/>
</dbReference>
<evidence type="ECO:0000256" key="3">
    <source>
        <dbReference type="ARBA" id="ARBA00023034"/>
    </source>
</evidence>
<sequence>MASPQSGPDDGTKLGDLEQRLLHTEAKIQTHILTHYESLLQHTARIKTSGSRLHELRTLLQATQTTQDRLRTKIRVPYEHLAMYTRQIEHLHQAADALDAITKYTQLSHRLTLLLARDPTSHSYGMAAMVLSNINELQIQYDFTGVTCVQAQAACLEQLRSQVTCYADAALREGFTKQDTGRLAEGVQIYHHLGQLGLQLRDLLDGEYQQLVTIIDSWYALATTPSDGSSRILKEFWEQLDGLLETLSGTAIKVYTLERVLGHRRGAGASETEDTITKPLGERPTTYYWHRVVDYFRTLFTASETSKGLAQSALSKHYPKLLLRLHSLYSTLAPFQPTTASRGRYEQTPEHMLLRSCFGSFETQYLARLDTRLTNQVQAAFVGPTGDKRHPVVPTSKLTRTLVRTALSELEIVDFDTLLTRQVLHRLTQRLSMFLDQTHKLITTDSRAYFIGNSKTTEAASPAVQLQNLEVAIVVHTLGTELAIASTTYPSLRKVSRAADDACYRILNPLFEHITVTLQGTVAKLYTRSHNTSSSRYTADVVELAHQIRYVRRLCEKLAPVPSVAERVCQLSQRVLQLFIRHVSLLPVREESGKLQLTEDLTQLEFSLNQLLSSSKLALKDLGDMYQAVREFRVLLFMELAQIPSNRATQLSTLPGHVVLHYVLGQAWPILPRPHEALQMNMEDYSDWLDMHSESDIQAHVRRIVNNGPSELDHIMDSKITQSQRTAVEVLQALLDSAN</sequence>
<feature type="domain" description="Conserved oligomeric Golgi complex subunit 5 helical" evidence="6">
    <location>
        <begin position="144"/>
        <end position="325"/>
    </location>
</feature>
<proteinExistence type="predicted"/>
<dbReference type="InterPro" id="IPR049176">
    <property type="entry name" value="COG5_N"/>
</dbReference>
<keyword evidence="3" id="KW-0333">Golgi apparatus</keyword>
<comment type="caution">
    <text evidence="7">The sequence shown here is derived from an EMBL/GenBank/DDBJ whole genome shotgun (WGS) entry which is preliminary data.</text>
</comment>
<evidence type="ECO:0000259" key="5">
    <source>
        <dbReference type="Pfam" id="PF10392"/>
    </source>
</evidence>